<dbReference type="InterPro" id="IPR038058">
    <property type="entry name" value="PhnH-like_sp"/>
</dbReference>
<dbReference type="NCBIfam" id="TIGR03292">
    <property type="entry name" value="PhnH_redo"/>
    <property type="match status" value="1"/>
</dbReference>
<name>A0A9X3UJL0_9HYPH</name>
<proteinExistence type="predicted"/>
<dbReference type="SUPFAM" id="SSF159709">
    <property type="entry name" value="PhnH-like"/>
    <property type="match status" value="1"/>
</dbReference>
<reference evidence="1" key="1">
    <citation type="submission" date="2022-11" db="EMBL/GenBank/DDBJ databases">
        <title>Draft genome sequence of Hoeflea poritis E7-10 and Hoeflea prorocentri PM5-8, separated from scleractinian coral Porites lutea and marine dinoflagellate.</title>
        <authorList>
            <person name="Zhang G."/>
            <person name="Wei Q."/>
            <person name="Cai L."/>
        </authorList>
    </citation>
    <scope>NUCLEOTIDE SEQUENCE</scope>
    <source>
        <strain evidence="1">PM5-8</strain>
    </source>
</reference>
<dbReference type="PIRSF" id="PIRSF020680">
    <property type="entry name" value="PhnH"/>
    <property type="match status" value="1"/>
</dbReference>
<organism evidence="1 2">
    <name type="scientific">Hoeflea prorocentri</name>
    <dbReference type="NCBI Taxonomy" id="1922333"/>
    <lineage>
        <taxon>Bacteria</taxon>
        <taxon>Pseudomonadati</taxon>
        <taxon>Pseudomonadota</taxon>
        <taxon>Alphaproteobacteria</taxon>
        <taxon>Hyphomicrobiales</taxon>
        <taxon>Rhizobiaceae</taxon>
        <taxon>Hoeflea</taxon>
    </lineage>
</organism>
<sequence length="206" mass="21880">MTVLQANDPSAIQGGFANPVFDAQAVFRQVMEAIARPGKIAAIENLTEPPAPLTPVTGAIAATLFDHDTQIWLDPVLARSSDVAGWLAFNTAAPIVREMLDADFAVISDSEALPSLESFSQGTQEYPDRSTTLIVQIAALSGGPGLTLTGPGIQEIAHIVPQGLPDRFMDQWSANGMRFPRGVDVLLAAPEGVIALPRTVKIKRGR</sequence>
<gene>
    <name evidence="1" type="primary">phnH</name>
    <name evidence="1" type="ORF">OQ273_14775</name>
</gene>
<dbReference type="InterPro" id="IPR008772">
    <property type="entry name" value="Phosphonate_metab_PhnH"/>
</dbReference>
<keyword evidence="2" id="KW-1185">Reference proteome</keyword>
<dbReference type="Pfam" id="PF05845">
    <property type="entry name" value="PhnH"/>
    <property type="match status" value="1"/>
</dbReference>
<accession>A0A9X3UJL0</accession>
<dbReference type="EMBL" id="JAPJZI010000001">
    <property type="protein sequence ID" value="MDA5399843.1"/>
    <property type="molecule type" value="Genomic_DNA"/>
</dbReference>
<dbReference type="AlphaFoldDB" id="A0A9X3UJL0"/>
<keyword evidence="1" id="KW-0456">Lyase</keyword>
<comment type="caution">
    <text evidence="1">The sequence shown here is derived from an EMBL/GenBank/DDBJ whole genome shotgun (WGS) entry which is preliminary data.</text>
</comment>
<dbReference type="GO" id="GO:0016829">
    <property type="term" value="F:lyase activity"/>
    <property type="evidence" value="ECO:0007669"/>
    <property type="project" value="UniProtKB-KW"/>
</dbReference>
<dbReference type="RefSeq" id="WP_267991261.1">
    <property type="nucleotide sequence ID" value="NZ_JAPJZI010000001.1"/>
</dbReference>
<dbReference type="GO" id="GO:0019634">
    <property type="term" value="P:organic phosphonate metabolic process"/>
    <property type="evidence" value="ECO:0007669"/>
    <property type="project" value="InterPro"/>
</dbReference>
<protein>
    <submittedName>
        <fullName evidence="1">Phosphonate C-P lyase system protein PhnH</fullName>
    </submittedName>
</protein>
<evidence type="ECO:0000313" key="1">
    <source>
        <dbReference type="EMBL" id="MDA5399843.1"/>
    </source>
</evidence>
<dbReference type="Gene3D" id="3.40.50.11310">
    <property type="entry name" value="Bacterial phosphonate metabolism protein PhnH"/>
    <property type="match status" value="1"/>
</dbReference>
<evidence type="ECO:0000313" key="2">
    <source>
        <dbReference type="Proteomes" id="UP001151234"/>
    </source>
</evidence>
<dbReference type="Proteomes" id="UP001151234">
    <property type="component" value="Unassembled WGS sequence"/>
</dbReference>